<organism evidence="1">
    <name type="scientific">Cacopsylla melanoneura</name>
    <dbReference type="NCBI Taxonomy" id="428564"/>
    <lineage>
        <taxon>Eukaryota</taxon>
        <taxon>Metazoa</taxon>
        <taxon>Ecdysozoa</taxon>
        <taxon>Arthropoda</taxon>
        <taxon>Hexapoda</taxon>
        <taxon>Insecta</taxon>
        <taxon>Pterygota</taxon>
        <taxon>Neoptera</taxon>
        <taxon>Paraneoptera</taxon>
        <taxon>Hemiptera</taxon>
        <taxon>Sternorrhyncha</taxon>
        <taxon>Psylloidea</taxon>
        <taxon>Psyllidae</taxon>
        <taxon>Psyllinae</taxon>
        <taxon>Cacopsylla</taxon>
    </lineage>
</organism>
<reference evidence="1" key="1">
    <citation type="submission" date="2021-05" db="EMBL/GenBank/DDBJ databases">
        <authorList>
            <person name="Alioto T."/>
            <person name="Alioto T."/>
            <person name="Gomez Garrido J."/>
        </authorList>
    </citation>
    <scope>NUCLEOTIDE SEQUENCE</scope>
</reference>
<sequence>MSGMNPMKTEHVIYKELRLDAPEKVNETQGVREGSFLWFRKQNANIEIMGLIRARNEFSRSFCKVKGSRLRLGYESFCKLKESRLRLGYESQGNGVDSNLVMNHFAR</sequence>
<name>A0A8D8RJW9_9HEMI</name>
<proteinExistence type="predicted"/>
<accession>A0A8D8RJW9</accession>
<dbReference type="EMBL" id="HBUF01165465">
    <property type="protein sequence ID" value="CAG6651075.1"/>
    <property type="molecule type" value="Transcribed_RNA"/>
</dbReference>
<dbReference type="AlphaFoldDB" id="A0A8D8RJW9"/>
<protein>
    <submittedName>
        <fullName evidence="1">Uncharacterized protein</fullName>
    </submittedName>
</protein>
<evidence type="ECO:0000313" key="1">
    <source>
        <dbReference type="EMBL" id="CAG6651075.1"/>
    </source>
</evidence>